<dbReference type="Pfam" id="PF09413">
    <property type="entry name" value="DUF2007"/>
    <property type="match status" value="1"/>
</dbReference>
<dbReference type="RefSeq" id="WP_239421301.1">
    <property type="nucleotide sequence ID" value="NZ_CP029347.1"/>
</dbReference>
<feature type="domain" description="RanBP2-type" evidence="4">
    <location>
        <begin position="78"/>
        <end position="97"/>
    </location>
</feature>
<dbReference type="Proteomes" id="UP000245728">
    <property type="component" value="Chromosome"/>
</dbReference>
<dbReference type="InterPro" id="IPR018551">
    <property type="entry name" value="DUF2007"/>
</dbReference>
<evidence type="ECO:0000259" key="4">
    <source>
        <dbReference type="PROSITE" id="PS01358"/>
    </source>
</evidence>
<organism evidence="5 6">
    <name type="scientific">Saliniradius amylolyticus</name>
    <dbReference type="NCBI Taxonomy" id="2183582"/>
    <lineage>
        <taxon>Bacteria</taxon>
        <taxon>Pseudomonadati</taxon>
        <taxon>Pseudomonadota</taxon>
        <taxon>Gammaproteobacteria</taxon>
        <taxon>Alteromonadales</taxon>
        <taxon>Alteromonadaceae</taxon>
        <taxon>Saliniradius</taxon>
    </lineage>
</organism>
<protein>
    <recommendedName>
        <fullName evidence="4">RanBP2-type domain-containing protein</fullName>
    </recommendedName>
</protein>
<gene>
    <name evidence="5" type="ORF">HMF8227_02420</name>
</gene>
<evidence type="ECO:0000256" key="1">
    <source>
        <dbReference type="ARBA" id="ARBA00022723"/>
    </source>
</evidence>
<accession>A0A2S2E5Q7</accession>
<dbReference type="GO" id="GO:0008270">
    <property type="term" value="F:zinc ion binding"/>
    <property type="evidence" value="ECO:0007669"/>
    <property type="project" value="UniProtKB-KW"/>
</dbReference>
<evidence type="ECO:0000313" key="5">
    <source>
        <dbReference type="EMBL" id="AWL12872.1"/>
    </source>
</evidence>
<dbReference type="KEGG" id="salh:HMF8227_02420"/>
<proteinExistence type="predicted"/>
<name>A0A2S2E5Q7_9ALTE</name>
<dbReference type="EMBL" id="CP029347">
    <property type="protein sequence ID" value="AWL12872.1"/>
    <property type="molecule type" value="Genomic_DNA"/>
</dbReference>
<dbReference type="InterPro" id="IPR001876">
    <property type="entry name" value="Znf_RanBP2"/>
</dbReference>
<keyword evidence="3" id="KW-0862">Zinc</keyword>
<keyword evidence="2" id="KW-0863">Zinc-finger</keyword>
<keyword evidence="1" id="KW-0479">Metal-binding</keyword>
<dbReference type="AlphaFoldDB" id="A0A2S2E5Q7"/>
<evidence type="ECO:0000256" key="3">
    <source>
        <dbReference type="ARBA" id="ARBA00022833"/>
    </source>
</evidence>
<dbReference type="PROSITE" id="PS01358">
    <property type="entry name" value="ZF_RANBP2_1"/>
    <property type="match status" value="1"/>
</dbReference>
<reference evidence="5 6" key="1">
    <citation type="submission" date="2018-05" db="EMBL/GenBank/DDBJ databases">
        <title>Salinimonas sp. HMF8227 Genome sequencing and assembly.</title>
        <authorList>
            <person name="Kang H."/>
            <person name="Kang J."/>
            <person name="Cha I."/>
            <person name="Kim H."/>
            <person name="Joh K."/>
        </authorList>
    </citation>
    <scope>NUCLEOTIDE SEQUENCE [LARGE SCALE GENOMIC DNA]</scope>
    <source>
        <strain evidence="5 6">HMF8227</strain>
    </source>
</reference>
<sequence>MIRFYSHESRFRVLQVRDWLQSQGVPCFMQNEYASGAAGDLSPFDCWPELWLRDADWQPRAEALLAQLEQQTQAGQDWSCANCGEINGANFDWCWHCGHPTDVNND</sequence>
<evidence type="ECO:0000256" key="2">
    <source>
        <dbReference type="ARBA" id="ARBA00022771"/>
    </source>
</evidence>
<evidence type="ECO:0000313" key="6">
    <source>
        <dbReference type="Proteomes" id="UP000245728"/>
    </source>
</evidence>
<keyword evidence="6" id="KW-1185">Reference proteome</keyword>